<dbReference type="InterPro" id="IPR015943">
    <property type="entry name" value="WD40/YVTN_repeat-like_dom_sf"/>
</dbReference>
<dbReference type="Pfam" id="PF13360">
    <property type="entry name" value="PQQ_2"/>
    <property type="match status" value="1"/>
</dbReference>
<feature type="domain" description="Calcineurin-like phosphoesterase N-terminal" evidence="3">
    <location>
        <begin position="35"/>
        <end position="88"/>
    </location>
</feature>
<organism evidence="4 5">
    <name type="scientific">Candidatus Fimenecus excrementigallinarum</name>
    <dbReference type="NCBI Taxonomy" id="2840816"/>
    <lineage>
        <taxon>Bacteria</taxon>
        <taxon>Bacillati</taxon>
        <taxon>Bacillota</taxon>
        <taxon>Clostridia</taxon>
        <taxon>Candidatus Fimenecus</taxon>
    </lineage>
</organism>
<reference evidence="4" key="2">
    <citation type="journal article" date="2021" name="PeerJ">
        <title>Extensive microbial diversity within the chicken gut microbiome revealed by metagenomics and culture.</title>
        <authorList>
            <person name="Gilroy R."/>
            <person name="Ravi A."/>
            <person name="Getino M."/>
            <person name="Pursley I."/>
            <person name="Horton D.L."/>
            <person name="Alikhan N.F."/>
            <person name="Baker D."/>
            <person name="Gharbi K."/>
            <person name="Hall N."/>
            <person name="Watson M."/>
            <person name="Adriaenssens E.M."/>
            <person name="Foster-Nyarko E."/>
            <person name="Jarju S."/>
            <person name="Secka A."/>
            <person name="Antonio M."/>
            <person name="Oren A."/>
            <person name="Chaudhuri R.R."/>
            <person name="La Ragione R."/>
            <person name="Hildebrand F."/>
            <person name="Pallen M.J."/>
        </authorList>
    </citation>
    <scope>NUCLEOTIDE SEQUENCE</scope>
    <source>
        <strain evidence="4">ChiGjej1B1-19959</strain>
    </source>
</reference>
<dbReference type="Pfam" id="PF00149">
    <property type="entry name" value="Metallophos"/>
    <property type="match status" value="1"/>
</dbReference>
<sequence>MSKKKLIILCVALAVLLIVGLTLYFTLRGGGPYTGRVTLAATGEGLAGVSVSDGRNVTKTAEDGSFTLPGYRKTRFITVTAPAGYWTEDYYIPVSGGTESYDFALDVSEIPAGAAHTFLQISDTEIGENGVGEWIDHVKGLADELQPAFLVHTGDICYEAGLKRHIEDMNTENMGLPVRYLLGNHDYVDGKYGEALFESLYGPTWYSFEVGNVHYVVTPFGPGGDEKSGYNKNDRWRWLENDLQNTDPDMKVVMFNHTKSPSENYVLEFDRKTLDLKAHNLIAWVYGHYHYNYVQENDGVLNISTARPDCGGIDSSASGTRLISIAEDGTVSTRMYYYNLPETPATVENAAFAAQLEGNVLFCDTVLDGGRVYTATVDDDWPRRCGVYCLDANSGAVVWFYETVNSVKNNVVVRDGRVYAQDCEGYVYCLDAESGEPVWHKQVKLSTGLSTANGIALDGGVLYTGCAAGVTALSAETGEVVWENLRGRGEGSPAEFVVMGDKLLVSSHWDALVALDKATGKELWKNSDEDVRFRSSTPVAADDATILVADDDAVVLLDAATGEIKQKTVLEDKSLSSSAQPVLADGTAYIPASDSGLLAVSVSDGSVLWQTKVGGAMVFTAPYTNDGAETIESTPVLLDGQLWFGASDGKIYCVNAADGSVVQAYAVGAPVFGKLAVTGDGVWGADFSGRVFRLAR</sequence>
<accession>A0A9D1LEJ5</accession>
<dbReference type="Proteomes" id="UP000824071">
    <property type="component" value="Unassembled WGS sequence"/>
</dbReference>
<comment type="caution">
    <text evidence="4">The sequence shown here is derived from an EMBL/GenBank/DDBJ whole genome shotgun (WGS) entry which is preliminary data.</text>
</comment>
<reference evidence="4" key="1">
    <citation type="submission" date="2020-10" db="EMBL/GenBank/DDBJ databases">
        <authorList>
            <person name="Gilroy R."/>
        </authorList>
    </citation>
    <scope>NUCLEOTIDE SEQUENCE</scope>
    <source>
        <strain evidence="4">ChiGjej1B1-19959</strain>
    </source>
</reference>
<dbReference type="SUPFAM" id="SSF50998">
    <property type="entry name" value="Quinoprotein alcohol dehydrogenase-like"/>
    <property type="match status" value="2"/>
</dbReference>
<dbReference type="Gene3D" id="2.40.10.480">
    <property type="match status" value="2"/>
</dbReference>
<feature type="domain" description="Pyrrolo-quinoline quinone repeat" evidence="2">
    <location>
        <begin position="470"/>
        <end position="695"/>
    </location>
</feature>
<dbReference type="PANTHER" id="PTHR34512:SF30">
    <property type="entry name" value="OUTER MEMBRANE PROTEIN ASSEMBLY FACTOR BAMB"/>
    <property type="match status" value="1"/>
</dbReference>
<dbReference type="InterPro" id="IPR011047">
    <property type="entry name" value="Quinoprotein_ADH-like_sf"/>
</dbReference>
<name>A0A9D1LEJ5_9FIRM</name>
<evidence type="ECO:0000259" key="3">
    <source>
        <dbReference type="Pfam" id="PF16371"/>
    </source>
</evidence>
<dbReference type="PANTHER" id="PTHR34512">
    <property type="entry name" value="CELL SURFACE PROTEIN"/>
    <property type="match status" value="1"/>
</dbReference>
<dbReference type="InterPro" id="IPR029052">
    <property type="entry name" value="Metallo-depent_PP-like"/>
</dbReference>
<dbReference type="EMBL" id="DVMW01000049">
    <property type="protein sequence ID" value="HIU36640.1"/>
    <property type="molecule type" value="Genomic_DNA"/>
</dbReference>
<dbReference type="SMART" id="SM00564">
    <property type="entry name" value="PQQ"/>
    <property type="match status" value="7"/>
</dbReference>
<evidence type="ECO:0000259" key="1">
    <source>
        <dbReference type="Pfam" id="PF00149"/>
    </source>
</evidence>
<feature type="domain" description="Calcineurin-like phosphoesterase" evidence="1">
    <location>
        <begin position="117"/>
        <end position="291"/>
    </location>
</feature>
<dbReference type="InterPro" id="IPR002372">
    <property type="entry name" value="PQQ_rpt_dom"/>
</dbReference>
<evidence type="ECO:0000259" key="2">
    <source>
        <dbReference type="Pfam" id="PF13360"/>
    </source>
</evidence>
<evidence type="ECO:0000313" key="4">
    <source>
        <dbReference type="EMBL" id="HIU36640.1"/>
    </source>
</evidence>
<dbReference type="GO" id="GO:0016787">
    <property type="term" value="F:hydrolase activity"/>
    <property type="evidence" value="ECO:0007669"/>
    <property type="project" value="InterPro"/>
</dbReference>
<dbReference type="SUPFAM" id="SSF56300">
    <property type="entry name" value="Metallo-dependent phosphatases"/>
    <property type="match status" value="1"/>
</dbReference>
<dbReference type="InterPro" id="IPR004843">
    <property type="entry name" value="Calcineurin-like_PHP"/>
</dbReference>
<gene>
    <name evidence="4" type="ORF">IAC53_08560</name>
</gene>
<dbReference type="AlphaFoldDB" id="A0A9D1LEJ5"/>
<dbReference type="InterPro" id="IPR032285">
    <property type="entry name" value="Metallophos_N"/>
</dbReference>
<proteinExistence type="predicted"/>
<dbReference type="InterPro" id="IPR018391">
    <property type="entry name" value="PQQ_b-propeller_rpt"/>
</dbReference>
<protein>
    <submittedName>
        <fullName evidence="4">PQQ-binding-like beta-propeller repeat protein</fullName>
    </submittedName>
</protein>
<dbReference type="Pfam" id="PF16371">
    <property type="entry name" value="MetallophosN"/>
    <property type="match status" value="1"/>
</dbReference>
<dbReference type="Gene3D" id="3.60.21.10">
    <property type="match status" value="1"/>
</dbReference>
<evidence type="ECO:0000313" key="5">
    <source>
        <dbReference type="Proteomes" id="UP000824071"/>
    </source>
</evidence>
<dbReference type="Gene3D" id="2.130.10.10">
    <property type="entry name" value="YVTN repeat-like/Quinoprotein amine dehydrogenase"/>
    <property type="match status" value="1"/>
</dbReference>